<comment type="caution">
    <text evidence="7">The sequence shown here is derived from an EMBL/GenBank/DDBJ whole genome shotgun (WGS) entry which is preliminary data.</text>
</comment>
<keyword evidence="4 7" id="KW-0808">Transferase</keyword>
<evidence type="ECO:0000313" key="8">
    <source>
        <dbReference type="Proteomes" id="UP000432089"/>
    </source>
</evidence>
<comment type="pathway">
    <text evidence="1">Cofactor biosynthesis; adenosylcobalamin biosynthesis.</text>
</comment>
<dbReference type="CDD" id="cd11644">
    <property type="entry name" value="Precorrin-6Y-MT"/>
    <property type="match status" value="1"/>
</dbReference>
<dbReference type="PANTHER" id="PTHR43182">
    <property type="entry name" value="COBALT-PRECORRIN-6B C(15)-METHYLTRANSFERASE (DECARBOXYLATING)"/>
    <property type="match status" value="1"/>
</dbReference>
<dbReference type="Pfam" id="PF00590">
    <property type="entry name" value="TP_methylase"/>
    <property type="match status" value="1"/>
</dbReference>
<evidence type="ECO:0000256" key="1">
    <source>
        <dbReference type="ARBA" id="ARBA00004953"/>
    </source>
</evidence>
<dbReference type="Gene3D" id="3.40.50.150">
    <property type="entry name" value="Vaccinia Virus protein VP39"/>
    <property type="match status" value="1"/>
</dbReference>
<proteinExistence type="predicted"/>
<dbReference type="InterPro" id="IPR050714">
    <property type="entry name" value="Cobalamin_biosynth_MTase"/>
</dbReference>
<dbReference type="PANTHER" id="PTHR43182:SF1">
    <property type="entry name" value="COBALT-PRECORRIN-7 C(5)-METHYLTRANSFERASE"/>
    <property type="match status" value="1"/>
</dbReference>
<dbReference type="InterPro" id="IPR014776">
    <property type="entry name" value="4pyrrole_Mease_sub2"/>
</dbReference>
<keyword evidence="2" id="KW-0169">Cobalamin biosynthesis</keyword>
<dbReference type="GO" id="GO:0008276">
    <property type="term" value="F:protein methyltransferase activity"/>
    <property type="evidence" value="ECO:0007669"/>
    <property type="project" value="InterPro"/>
</dbReference>
<keyword evidence="8" id="KW-1185">Reference proteome</keyword>
<dbReference type="InterPro" id="IPR014777">
    <property type="entry name" value="4pyrrole_Mease_sub1"/>
</dbReference>
<evidence type="ECO:0000259" key="6">
    <source>
        <dbReference type="Pfam" id="PF00590"/>
    </source>
</evidence>
<dbReference type="InterPro" id="IPR006365">
    <property type="entry name" value="Cbl_synth_CobL"/>
</dbReference>
<keyword evidence="5" id="KW-0949">S-adenosyl-L-methionine</keyword>
<dbReference type="AlphaFoldDB" id="A0A7V7PNZ2"/>
<evidence type="ECO:0000256" key="3">
    <source>
        <dbReference type="ARBA" id="ARBA00022603"/>
    </source>
</evidence>
<dbReference type="UniPathway" id="UPA00148"/>
<keyword evidence="3 7" id="KW-0489">Methyltransferase</keyword>
<evidence type="ECO:0000256" key="5">
    <source>
        <dbReference type="ARBA" id="ARBA00022691"/>
    </source>
</evidence>
<feature type="domain" description="Tetrapyrrole methylase" evidence="6">
    <location>
        <begin position="6"/>
        <end position="190"/>
    </location>
</feature>
<dbReference type="GO" id="GO:0009236">
    <property type="term" value="P:cobalamin biosynthetic process"/>
    <property type="evidence" value="ECO:0007669"/>
    <property type="project" value="UniProtKB-UniPathway"/>
</dbReference>
<sequence>MPQPWLTVIGIGDGGLGTLSPEQRRALDMAECVFGGARHLAMLDAGARELVPWRSPFSEAINDLAARRGRRVAALASGDPTWFGLAGTLFRSIDPAEMRVLPGVSSFSLAAARLGWPLETCETLSVHGRPIEGIDLRLVPGARLLVYARDGDSPREIARRLTGRGYGPSRLVVLEHLGGAEERVIETTASGFDLDRSADLVTVAVECVAGRGAIPRPFVPGLPDDAFVHDGKLTKRVGRALALAALQPMPGALLWDVGSGCGSVAVEWARAAKDTVAIAIESREDRLRMIAENADALGAAASIEIVEGRAPDALAGLLRPDAVFVGGGLSDGVLDPCWTALLPGGRLVAHAVTLESEAILLDAYARLGGELTRLHVEHAAPVGPFHGWKPSMPVLHWAATKPSEG</sequence>
<dbReference type="Proteomes" id="UP000432089">
    <property type="component" value="Unassembled WGS sequence"/>
</dbReference>
<dbReference type="GO" id="GO:0032259">
    <property type="term" value="P:methylation"/>
    <property type="evidence" value="ECO:0007669"/>
    <property type="project" value="UniProtKB-KW"/>
</dbReference>
<dbReference type="EMBL" id="VZDO01000009">
    <property type="protein sequence ID" value="KAB0679644.1"/>
    <property type="molecule type" value="Genomic_DNA"/>
</dbReference>
<dbReference type="InterPro" id="IPR014008">
    <property type="entry name" value="Cbl_synth_MTase_CbiT"/>
</dbReference>
<dbReference type="Gene3D" id="3.30.950.10">
    <property type="entry name" value="Methyltransferase, Cobalt-precorrin-4 Transmethylase, Domain 2"/>
    <property type="match status" value="1"/>
</dbReference>
<dbReference type="SUPFAM" id="SSF53335">
    <property type="entry name" value="S-adenosyl-L-methionine-dependent methyltransferases"/>
    <property type="match status" value="1"/>
</dbReference>
<dbReference type="InterPro" id="IPR029063">
    <property type="entry name" value="SAM-dependent_MTases_sf"/>
</dbReference>
<protein>
    <submittedName>
        <fullName evidence="7">Precorrin-6y C5,15-methyltransferase (Decarboxylating) subunit CbiE</fullName>
    </submittedName>
</protein>
<dbReference type="InterPro" id="IPR012818">
    <property type="entry name" value="CbiE"/>
</dbReference>
<evidence type="ECO:0000256" key="2">
    <source>
        <dbReference type="ARBA" id="ARBA00022573"/>
    </source>
</evidence>
<dbReference type="SUPFAM" id="SSF53790">
    <property type="entry name" value="Tetrapyrrole methylase"/>
    <property type="match status" value="1"/>
</dbReference>
<reference evidence="7 8" key="1">
    <citation type="submission" date="2019-09" db="EMBL/GenBank/DDBJ databases">
        <title>YIM 132180 draft genome.</title>
        <authorList>
            <person name="Zhang K."/>
        </authorList>
    </citation>
    <scope>NUCLEOTIDE SEQUENCE [LARGE SCALE GENOMIC DNA]</scope>
    <source>
        <strain evidence="7 8">YIM 132180</strain>
    </source>
</reference>
<evidence type="ECO:0000256" key="4">
    <source>
        <dbReference type="ARBA" id="ARBA00022679"/>
    </source>
</evidence>
<dbReference type="CDD" id="cd02440">
    <property type="entry name" value="AdoMet_MTases"/>
    <property type="match status" value="1"/>
</dbReference>
<name>A0A7V7PNZ2_9HYPH</name>
<dbReference type="PIRSF" id="PIRSF036428">
    <property type="entry name" value="CobL"/>
    <property type="match status" value="1"/>
</dbReference>
<dbReference type="InterPro" id="IPR000878">
    <property type="entry name" value="4pyrrol_Mease"/>
</dbReference>
<evidence type="ECO:0000313" key="7">
    <source>
        <dbReference type="EMBL" id="KAB0679644.1"/>
    </source>
</evidence>
<organism evidence="7 8">
    <name type="scientific">Plantimonas leprariae</name>
    <dbReference type="NCBI Taxonomy" id="2615207"/>
    <lineage>
        <taxon>Bacteria</taxon>
        <taxon>Pseudomonadati</taxon>
        <taxon>Pseudomonadota</taxon>
        <taxon>Alphaproteobacteria</taxon>
        <taxon>Hyphomicrobiales</taxon>
        <taxon>Aurantimonadaceae</taxon>
        <taxon>Plantimonas</taxon>
    </lineage>
</organism>
<dbReference type="NCBIfam" id="TIGR02467">
    <property type="entry name" value="CbiE"/>
    <property type="match status" value="1"/>
</dbReference>
<dbReference type="RefSeq" id="WP_150970168.1">
    <property type="nucleotide sequence ID" value="NZ_VZDO01000009.1"/>
</dbReference>
<accession>A0A7V7PNZ2</accession>
<dbReference type="InterPro" id="IPR035996">
    <property type="entry name" value="4pyrrol_Methylase_sf"/>
</dbReference>
<gene>
    <name evidence="7" type="primary">cbiE</name>
    <name evidence="7" type="ORF">F6X38_12550</name>
</gene>
<dbReference type="Gene3D" id="3.40.1010.10">
    <property type="entry name" value="Cobalt-precorrin-4 Transmethylase, Domain 1"/>
    <property type="match status" value="1"/>
</dbReference>
<dbReference type="NCBIfam" id="TIGR02469">
    <property type="entry name" value="CbiT"/>
    <property type="match status" value="1"/>
</dbReference>